<feature type="binding site" evidence="10">
    <location>
        <position position="49"/>
    </location>
    <ligand>
        <name>CTP</name>
        <dbReference type="ChEBI" id="CHEBI:37563"/>
    </ligand>
</feature>
<evidence type="ECO:0000256" key="8">
    <source>
        <dbReference type="ARBA" id="ARBA00022842"/>
    </source>
</evidence>
<keyword evidence="5 10" id="KW-0547">Nucleotide-binding</keyword>
<dbReference type="AlphaFoldDB" id="L0HGP3"/>
<evidence type="ECO:0000256" key="1">
    <source>
        <dbReference type="ARBA" id="ARBA00022679"/>
    </source>
</evidence>
<comment type="miscellaneous">
    <text evidence="10">A single active site specifically recognizes both ATP and CTP and is responsible for their addition.</text>
</comment>
<dbReference type="STRING" id="593750.Metfor_1190"/>
<keyword evidence="7 10" id="KW-0067">ATP-binding</keyword>
<dbReference type="eggNOG" id="arCOG04249">
    <property type="taxonomic scope" value="Archaea"/>
</dbReference>
<feature type="binding site" evidence="10">
    <location>
        <position position="139"/>
    </location>
    <ligand>
        <name>CTP</name>
        <dbReference type="ChEBI" id="CHEBI:37563"/>
    </ligand>
</feature>
<feature type="binding site" evidence="10">
    <location>
        <position position="52"/>
    </location>
    <ligand>
        <name>ATP</name>
        <dbReference type="ChEBI" id="CHEBI:30616"/>
    </ligand>
</feature>
<dbReference type="HAMAP" id="MF_01264">
    <property type="entry name" value="CCA_arch"/>
    <property type="match status" value="1"/>
</dbReference>
<comment type="cofactor">
    <cofactor evidence="10">
        <name>Mg(2+)</name>
        <dbReference type="ChEBI" id="CHEBI:18420"/>
    </cofactor>
</comment>
<dbReference type="InParanoid" id="L0HGP3"/>
<comment type="catalytic activity">
    <reaction evidence="10">
        <text>a tRNA with a 3' CCA end + 2 CTP + ATP = a tRNA with a 3' CCACCA end + 3 diphosphate</text>
        <dbReference type="Rhea" id="RHEA:76235"/>
        <dbReference type="Rhea" id="RHEA-COMP:10468"/>
        <dbReference type="Rhea" id="RHEA-COMP:18655"/>
        <dbReference type="ChEBI" id="CHEBI:30616"/>
        <dbReference type="ChEBI" id="CHEBI:33019"/>
        <dbReference type="ChEBI" id="CHEBI:37563"/>
        <dbReference type="ChEBI" id="CHEBI:83071"/>
        <dbReference type="ChEBI" id="CHEBI:195187"/>
    </reaction>
</comment>
<dbReference type="InterPro" id="IPR006116">
    <property type="entry name" value="NT_2-5OAS_ClassI-CCAase"/>
</dbReference>
<dbReference type="SUPFAM" id="SSF81301">
    <property type="entry name" value="Nucleotidyltransferase"/>
    <property type="match status" value="1"/>
</dbReference>
<dbReference type="Pfam" id="PF21133">
    <property type="entry name" value="CAA_C"/>
    <property type="match status" value="1"/>
</dbReference>
<feature type="binding site" evidence="10">
    <location>
        <position position="158"/>
    </location>
    <ligand>
        <name>ATP</name>
        <dbReference type="ChEBI" id="CHEBI:30616"/>
    </ligand>
</feature>
<dbReference type="EC" id="2.7.7.72" evidence="10"/>
<feature type="binding site" evidence="10">
    <location>
        <position position="61"/>
    </location>
    <ligand>
        <name>Mg(2+)</name>
        <dbReference type="ChEBI" id="CHEBI:18420"/>
    </ligand>
</feature>
<evidence type="ECO:0000259" key="13">
    <source>
        <dbReference type="Pfam" id="PF21133"/>
    </source>
</evidence>
<evidence type="ECO:0000256" key="5">
    <source>
        <dbReference type="ARBA" id="ARBA00022741"/>
    </source>
</evidence>
<dbReference type="InterPro" id="IPR011068">
    <property type="entry name" value="NuclTrfase_I-like_C"/>
</dbReference>
<dbReference type="NCBIfam" id="TIGR03671">
    <property type="entry name" value="cca_archaeal"/>
    <property type="match status" value="1"/>
</dbReference>
<evidence type="ECO:0000256" key="7">
    <source>
        <dbReference type="ARBA" id="ARBA00022840"/>
    </source>
</evidence>
<dbReference type="FunCoup" id="L0HGP3">
    <property type="interactions" value="4"/>
</dbReference>
<dbReference type="SUPFAM" id="SSF81631">
    <property type="entry name" value="PAP/OAS1 substrate-binding domain"/>
    <property type="match status" value="1"/>
</dbReference>
<comment type="subunit">
    <text evidence="10">Homodimer.</text>
</comment>
<dbReference type="Gene3D" id="3.30.460.10">
    <property type="entry name" value="Beta Polymerase, domain 2"/>
    <property type="match status" value="1"/>
</dbReference>
<dbReference type="InterPro" id="IPR008229">
    <property type="entry name" value="CCA-adding_arc"/>
</dbReference>
<feature type="domain" description="CCA-adding enzyme C-terminal" evidence="13">
    <location>
        <begin position="281"/>
        <end position="426"/>
    </location>
</feature>
<feature type="binding site" evidence="10">
    <location>
        <position position="139"/>
    </location>
    <ligand>
        <name>ATP</name>
        <dbReference type="ChEBI" id="CHEBI:30616"/>
    </ligand>
</feature>
<evidence type="ECO:0000259" key="11">
    <source>
        <dbReference type="Pfam" id="PF01909"/>
    </source>
</evidence>
<feature type="domain" description="tRNA nucleotidyltransferase substrate binding" evidence="12">
    <location>
        <begin position="152"/>
        <end position="262"/>
    </location>
</feature>
<dbReference type="InterPro" id="IPR042090">
    <property type="entry name" value="CCA_tRNA_nucleotrans_2"/>
</dbReference>
<evidence type="ECO:0000256" key="4">
    <source>
        <dbReference type="ARBA" id="ARBA00022723"/>
    </source>
</evidence>
<sequence length="455" mass="50696">MVNRSSLEEAVLAGLRPAKEERDHVCGIAQRILEKIRQGGKAEGMVVGSIARHTWVKGDRDLDVFMLFDPSLSREQLEAEGLALARSIAAAFTDNYHEKYAEHPYINATIDDVDVDLVPCYKVESAARIQSAVDRTPFHTRYITEKINGLIDDVLLLKRFAKAGGIYGSDQMTEGFSGYLCELLVLHYGGFTPLLNAAAEWKPRTLIDVENHVAKEFDEPLVMIDPVDPKRNVAAAVSVDRMAEFVELARGYLESPSAAFFELPQEPPIAREDLEKLLDGRGTSLFAITFATPPYIEEIVVPQLKRSTLAISEFLERNGFAVHHADYRMGKEESLILVELLVSRLPAIRSHAGPPVWNRVNAEKFRAKYLMSDLPGPYIVNGRYETEVPREFRHAGDLLRSEGMLQVSLGKHVRQAFENGWKVHEGPACWSPGFASFIGGFFGRCSPLVSLGKGK</sequence>
<dbReference type="InterPro" id="IPR043519">
    <property type="entry name" value="NT_sf"/>
</dbReference>
<evidence type="ECO:0000313" key="14">
    <source>
        <dbReference type="EMBL" id="AGB02234.1"/>
    </source>
</evidence>
<dbReference type="GO" id="GO:0000287">
    <property type="term" value="F:magnesium ion binding"/>
    <property type="evidence" value="ECO:0007669"/>
    <property type="project" value="UniProtKB-UniRule"/>
</dbReference>
<dbReference type="GO" id="GO:0005524">
    <property type="term" value="F:ATP binding"/>
    <property type="evidence" value="ECO:0007669"/>
    <property type="project" value="UniProtKB-UniRule"/>
</dbReference>
<dbReference type="RefSeq" id="WP_015285197.1">
    <property type="nucleotide sequence ID" value="NC_019943.1"/>
</dbReference>
<dbReference type="Gene3D" id="3.30.70.1550">
    <property type="entry name" value="Archaeal tRNA CCA-adding enzyme catalytic domain"/>
    <property type="match status" value="1"/>
</dbReference>
<feature type="binding site" evidence="10">
    <location>
        <position position="158"/>
    </location>
    <ligand>
        <name>CTP</name>
        <dbReference type="ChEBI" id="CHEBI:37563"/>
    </ligand>
</feature>
<dbReference type="KEGG" id="mfo:Metfor_1190"/>
<feature type="binding site" evidence="10">
    <location>
        <position position="49"/>
    </location>
    <ligand>
        <name>ATP</name>
        <dbReference type="ChEBI" id="CHEBI:30616"/>
    </ligand>
</feature>
<dbReference type="GeneID" id="14310503"/>
<dbReference type="Proteomes" id="UP000010824">
    <property type="component" value="Chromosome"/>
</dbReference>
<evidence type="ECO:0000313" key="15">
    <source>
        <dbReference type="Proteomes" id="UP000010824"/>
    </source>
</evidence>
<dbReference type="InterPro" id="IPR002934">
    <property type="entry name" value="Polymerase_NTP_transf_dom"/>
</dbReference>
<comment type="function">
    <text evidence="10">Catalyzes the addition and repair of the essential 3'-terminal CCA sequence in tRNAs without using a nucleic acid template. Adds these three nucleotides in the order of C, C, and A to the tRNA nucleotide-73, using CTP and ATP as substrates and producing inorganic pyrophosphate. tRNA 3'-terminal CCA addition is required both for tRNA processing and repair. Also involved in tRNA surveillance by mediating tandem CCA addition to generate a CCACCA at the 3' terminus of unstable tRNAs. While stable tRNAs receive only 3'-terminal CCA, unstable tRNAs are marked with CCACCA and rapidly degraded.</text>
</comment>
<dbReference type="SUPFAM" id="SSF55003">
    <property type="entry name" value="PAP/Archaeal CCA-adding enzyme, C-terminal domain"/>
    <property type="match status" value="1"/>
</dbReference>
<dbReference type="InterPro" id="IPR048833">
    <property type="entry name" value="CAA_C"/>
</dbReference>
<dbReference type="OrthoDB" id="7378at2157"/>
<keyword evidence="4 10" id="KW-0479">Metal-binding</keyword>
<evidence type="ECO:0000256" key="10">
    <source>
        <dbReference type="HAMAP-Rule" id="MF_01264"/>
    </source>
</evidence>
<keyword evidence="1 10" id="KW-0808">Transferase</keyword>
<dbReference type="CDD" id="cd05400">
    <property type="entry name" value="NT_2-5OAS_ClassI-CCAase"/>
    <property type="match status" value="1"/>
</dbReference>
<dbReference type="Gene3D" id="1.10.1410.30">
    <property type="entry name" value="CCA tRNA nucleotidyltransferase, domain 2"/>
    <property type="match status" value="1"/>
</dbReference>
<dbReference type="HOGENOM" id="CLU_044679_1_0_2"/>
<evidence type="ECO:0000256" key="3">
    <source>
        <dbReference type="ARBA" id="ARBA00022695"/>
    </source>
</evidence>
<evidence type="ECO:0000256" key="9">
    <source>
        <dbReference type="ARBA" id="ARBA00022884"/>
    </source>
</evidence>
<dbReference type="GO" id="GO:0001680">
    <property type="term" value="P:tRNA 3'-terminal CCA addition"/>
    <property type="evidence" value="ECO:0007669"/>
    <property type="project" value="UniProtKB-UniRule"/>
</dbReference>
<comment type="similarity">
    <text evidence="10">Belongs to the tRNA nucleotidyltransferase/poly(A) polymerase family. Archaeal CCA-adding enzyme subfamily.</text>
</comment>
<keyword evidence="8 10" id="KW-0460">Magnesium</keyword>
<feature type="domain" description="Polymerase nucleotidyl transferase" evidence="11">
    <location>
        <begin position="31"/>
        <end position="139"/>
    </location>
</feature>
<dbReference type="EMBL" id="CP003167">
    <property type="protein sequence ID" value="AGB02234.1"/>
    <property type="molecule type" value="Genomic_DNA"/>
</dbReference>
<keyword evidence="9 10" id="KW-0694">RNA-binding</keyword>
<dbReference type="GO" id="GO:0000049">
    <property type="term" value="F:tRNA binding"/>
    <property type="evidence" value="ECO:0007669"/>
    <property type="project" value="UniProtKB-UniRule"/>
</dbReference>
<keyword evidence="6 10" id="KW-0692">RNA repair</keyword>
<comment type="catalytic activity">
    <reaction evidence="10">
        <text>a tRNA precursor + 2 CTP + ATP = a tRNA with a 3' CCA end + 3 diphosphate</text>
        <dbReference type="Rhea" id="RHEA:14433"/>
        <dbReference type="Rhea" id="RHEA-COMP:10465"/>
        <dbReference type="Rhea" id="RHEA-COMP:10468"/>
        <dbReference type="ChEBI" id="CHEBI:30616"/>
        <dbReference type="ChEBI" id="CHEBI:33019"/>
        <dbReference type="ChEBI" id="CHEBI:37563"/>
        <dbReference type="ChEBI" id="CHEBI:74896"/>
        <dbReference type="ChEBI" id="CHEBI:83071"/>
        <dbReference type="EC" id="2.7.7.72"/>
    </reaction>
</comment>
<proteinExistence type="inferred from homology"/>
<dbReference type="Pfam" id="PF09249">
    <property type="entry name" value="tRNA_NucTransf2"/>
    <property type="match status" value="1"/>
</dbReference>
<feature type="binding site" evidence="10">
    <location>
        <position position="167"/>
    </location>
    <ligand>
        <name>CTP</name>
        <dbReference type="ChEBI" id="CHEBI:37563"/>
    </ligand>
</feature>
<keyword evidence="15" id="KW-1185">Reference proteome</keyword>
<feature type="binding site" evidence="10">
    <location>
        <position position="167"/>
    </location>
    <ligand>
        <name>ATP</name>
        <dbReference type="ChEBI" id="CHEBI:30616"/>
    </ligand>
</feature>
<dbReference type="GO" id="GO:0042245">
    <property type="term" value="P:RNA repair"/>
    <property type="evidence" value="ECO:0007669"/>
    <property type="project" value="UniProtKB-KW"/>
</dbReference>
<evidence type="ECO:0000259" key="12">
    <source>
        <dbReference type="Pfam" id="PF09249"/>
    </source>
</evidence>
<dbReference type="PANTHER" id="PTHR39643:SF1">
    <property type="entry name" value="CCA-ADDING ENZYME"/>
    <property type="match status" value="1"/>
</dbReference>
<accession>L0HGP3</accession>
<feature type="binding site" evidence="10">
    <location>
        <position position="116"/>
    </location>
    <ligand>
        <name>Mg(2+)</name>
        <dbReference type="ChEBI" id="CHEBI:18420"/>
    </ligand>
</feature>
<dbReference type="Pfam" id="PF01909">
    <property type="entry name" value="NTP_transf_2"/>
    <property type="match status" value="1"/>
</dbReference>
<feature type="binding site" evidence="10">
    <location>
        <position position="63"/>
    </location>
    <ligand>
        <name>Mg(2+)</name>
        <dbReference type="ChEBI" id="CHEBI:18420"/>
    </ligand>
</feature>
<gene>
    <name evidence="10" type="primary">cca</name>
    <name evidence="14" type="ordered locus">Metfor_1190</name>
</gene>
<name>L0HGP3_METFS</name>
<organism evidence="14 15">
    <name type="scientific">Methanoregula formicica (strain DSM 22288 / NBRC 105244 / SMSP)</name>
    <dbReference type="NCBI Taxonomy" id="593750"/>
    <lineage>
        <taxon>Archaea</taxon>
        <taxon>Methanobacteriati</taxon>
        <taxon>Methanobacteriota</taxon>
        <taxon>Stenosarchaea group</taxon>
        <taxon>Methanomicrobia</taxon>
        <taxon>Methanomicrobiales</taxon>
        <taxon>Methanoregulaceae</taxon>
        <taxon>Methanoregula</taxon>
    </lineage>
</organism>
<evidence type="ECO:0000256" key="6">
    <source>
        <dbReference type="ARBA" id="ARBA00022800"/>
    </source>
</evidence>
<feature type="binding site" evidence="10">
    <location>
        <position position="52"/>
    </location>
    <ligand>
        <name>CTP</name>
        <dbReference type="ChEBI" id="CHEBI:37563"/>
    </ligand>
</feature>
<protein>
    <recommendedName>
        <fullName evidence="10">CCA-adding enzyme</fullName>
        <ecNumber evidence="10">2.7.7.72</ecNumber>
    </recommendedName>
    <alternativeName>
        <fullName evidence="10">CCA tRNA nucleotidyltransferase</fullName>
    </alternativeName>
    <alternativeName>
        <fullName evidence="10">tRNA CCA-pyrophosphorylase</fullName>
    </alternativeName>
    <alternativeName>
        <fullName evidence="10">tRNA adenylyl-/cytidylyl- transferase</fullName>
    </alternativeName>
    <alternativeName>
        <fullName evidence="10">tRNA nucleotidyltransferase</fullName>
    </alternativeName>
    <alternativeName>
        <fullName evidence="10">tRNA-NT</fullName>
    </alternativeName>
</protein>
<dbReference type="PIRSF" id="PIRSF005335">
    <property type="entry name" value="CCA_arch"/>
    <property type="match status" value="1"/>
</dbReference>
<dbReference type="InterPro" id="IPR015329">
    <property type="entry name" value="tRNA_NucTransf2"/>
</dbReference>
<keyword evidence="3 10" id="KW-0548">Nucleotidyltransferase</keyword>
<dbReference type="PANTHER" id="PTHR39643">
    <property type="entry name" value="CCA-ADDING ENZYME"/>
    <property type="match status" value="1"/>
</dbReference>
<dbReference type="Gene3D" id="3.30.70.590">
    <property type="entry name" value="Poly(A) polymerase predicted RNA binding domain"/>
    <property type="match status" value="1"/>
</dbReference>
<dbReference type="GO" id="GO:0004810">
    <property type="term" value="F:CCA tRNA nucleotidyltransferase activity"/>
    <property type="evidence" value="ECO:0007669"/>
    <property type="project" value="UniProtKB-UniRule"/>
</dbReference>
<reference evidence="14 15" key="2">
    <citation type="journal article" date="2014" name="Genome Announc.">
        <title>Complete Genome Sequence of Methanoregula formicica SMSPT, a Mesophilic Hydrogenotrophic Methanogen Isolated from a Methanogenic Upflow Anaerobic Sludge Blanket Reactor.</title>
        <authorList>
            <person name="Yamamoto K."/>
            <person name="Tamaki H."/>
            <person name="Cadillo-Quiroz H."/>
            <person name="Imachi H."/>
            <person name="Kyrpides N."/>
            <person name="Woyke T."/>
            <person name="Goodwin L."/>
            <person name="Zinder S.H."/>
            <person name="Kamagata Y."/>
            <person name="Liu W.T."/>
        </authorList>
    </citation>
    <scope>NUCLEOTIDE SEQUENCE [LARGE SCALE GENOMIC DNA]</scope>
    <source>
        <strain evidence="15">DSM 22288 / NBRC 105244 / SMSP</strain>
    </source>
</reference>
<keyword evidence="2 10" id="KW-0819">tRNA processing</keyword>
<evidence type="ECO:0000256" key="2">
    <source>
        <dbReference type="ARBA" id="ARBA00022694"/>
    </source>
</evidence>
<reference evidence="15" key="1">
    <citation type="submission" date="2011-12" db="EMBL/GenBank/DDBJ databases">
        <title>Complete sequence of Methanoregula formicicum SMSP.</title>
        <authorList>
            <person name="Lucas S."/>
            <person name="Han J."/>
            <person name="Lapidus A."/>
            <person name="Cheng J.-F."/>
            <person name="Goodwin L."/>
            <person name="Pitluck S."/>
            <person name="Peters L."/>
            <person name="Ovchinnikova G."/>
            <person name="Teshima H."/>
            <person name="Detter J.C."/>
            <person name="Han C."/>
            <person name="Tapia R."/>
            <person name="Land M."/>
            <person name="Hauser L."/>
            <person name="Kyrpides N."/>
            <person name="Ivanova N."/>
            <person name="Pagani I."/>
            <person name="Imachi H."/>
            <person name="Tamaki H."/>
            <person name="Sekiguchi Y."/>
            <person name="Kamagata Y."/>
            <person name="Cadillo-Quiroz H."/>
            <person name="Zinder S."/>
            <person name="Liu W.-T."/>
            <person name="Woyke T."/>
        </authorList>
    </citation>
    <scope>NUCLEOTIDE SEQUENCE [LARGE SCALE GENOMIC DNA]</scope>
    <source>
        <strain evidence="15">DSM 22288 / NBRC 105244 / SMSP</strain>
    </source>
</reference>
<dbReference type="GO" id="GO:0160016">
    <property type="term" value="F:CCACCA tRNA nucleotidyltransferase activity"/>
    <property type="evidence" value="ECO:0007669"/>
    <property type="project" value="RHEA"/>
</dbReference>